<name>A0A9P9FD40_9HYPO</name>
<proteinExistence type="inferred from homology"/>
<evidence type="ECO:0000256" key="1">
    <source>
        <dbReference type="ARBA" id="ARBA00006484"/>
    </source>
</evidence>
<gene>
    <name evidence="3" type="ORF">B0J13DRAFT_642786</name>
</gene>
<dbReference type="EMBL" id="JAGMUU010000002">
    <property type="protein sequence ID" value="KAH7159469.1"/>
    <property type="molecule type" value="Genomic_DNA"/>
</dbReference>
<dbReference type="PRINTS" id="PR00081">
    <property type="entry name" value="GDHRDH"/>
</dbReference>
<dbReference type="GO" id="GO:0016491">
    <property type="term" value="F:oxidoreductase activity"/>
    <property type="evidence" value="ECO:0007669"/>
    <property type="project" value="UniProtKB-KW"/>
</dbReference>
<dbReference type="Pfam" id="PF00106">
    <property type="entry name" value="adh_short"/>
    <property type="match status" value="1"/>
</dbReference>
<evidence type="ECO:0000313" key="3">
    <source>
        <dbReference type="EMBL" id="KAH7159469.1"/>
    </source>
</evidence>
<dbReference type="InterPro" id="IPR002347">
    <property type="entry name" value="SDR_fam"/>
</dbReference>
<comment type="caution">
    <text evidence="3">The sequence shown here is derived from an EMBL/GenBank/DDBJ whole genome shotgun (WGS) entry which is preliminary data.</text>
</comment>
<dbReference type="PANTHER" id="PTHR24320:SF283">
    <property type="entry name" value="RETINOL DEHYDROGENASE 11"/>
    <property type="match status" value="1"/>
</dbReference>
<comment type="similarity">
    <text evidence="1">Belongs to the short-chain dehydrogenases/reductases (SDR) family.</text>
</comment>
<dbReference type="Gene3D" id="3.40.50.720">
    <property type="entry name" value="NAD(P)-binding Rossmann-like Domain"/>
    <property type="match status" value="1"/>
</dbReference>
<organism evidence="3 4">
    <name type="scientific">Dactylonectria estremocensis</name>
    <dbReference type="NCBI Taxonomy" id="1079267"/>
    <lineage>
        <taxon>Eukaryota</taxon>
        <taxon>Fungi</taxon>
        <taxon>Dikarya</taxon>
        <taxon>Ascomycota</taxon>
        <taxon>Pezizomycotina</taxon>
        <taxon>Sordariomycetes</taxon>
        <taxon>Hypocreomycetidae</taxon>
        <taxon>Hypocreales</taxon>
        <taxon>Nectriaceae</taxon>
        <taxon>Dactylonectria</taxon>
    </lineage>
</organism>
<dbReference type="Proteomes" id="UP000717696">
    <property type="component" value="Unassembled WGS sequence"/>
</dbReference>
<dbReference type="InterPro" id="IPR036291">
    <property type="entry name" value="NAD(P)-bd_dom_sf"/>
</dbReference>
<evidence type="ECO:0000313" key="4">
    <source>
        <dbReference type="Proteomes" id="UP000717696"/>
    </source>
</evidence>
<reference evidence="3" key="1">
    <citation type="journal article" date="2021" name="Nat. Commun.">
        <title>Genetic determinants of endophytism in the Arabidopsis root mycobiome.</title>
        <authorList>
            <person name="Mesny F."/>
            <person name="Miyauchi S."/>
            <person name="Thiergart T."/>
            <person name="Pickel B."/>
            <person name="Atanasova L."/>
            <person name="Karlsson M."/>
            <person name="Huettel B."/>
            <person name="Barry K.W."/>
            <person name="Haridas S."/>
            <person name="Chen C."/>
            <person name="Bauer D."/>
            <person name="Andreopoulos W."/>
            <person name="Pangilinan J."/>
            <person name="LaButti K."/>
            <person name="Riley R."/>
            <person name="Lipzen A."/>
            <person name="Clum A."/>
            <person name="Drula E."/>
            <person name="Henrissat B."/>
            <person name="Kohler A."/>
            <person name="Grigoriev I.V."/>
            <person name="Martin F.M."/>
            <person name="Hacquard S."/>
        </authorList>
    </citation>
    <scope>NUCLEOTIDE SEQUENCE</scope>
    <source>
        <strain evidence="3">MPI-CAGE-AT-0021</strain>
    </source>
</reference>
<protein>
    <submittedName>
        <fullName evidence="3">Uncharacterized protein</fullName>
    </submittedName>
</protein>
<evidence type="ECO:0000256" key="2">
    <source>
        <dbReference type="ARBA" id="ARBA00023002"/>
    </source>
</evidence>
<dbReference type="OrthoDB" id="191139at2759"/>
<keyword evidence="4" id="KW-1185">Reference proteome</keyword>
<dbReference type="SUPFAM" id="SSF51735">
    <property type="entry name" value="NAD(P)-binding Rossmann-fold domains"/>
    <property type="match status" value="1"/>
</dbReference>
<keyword evidence="2" id="KW-0560">Oxidoreductase</keyword>
<dbReference type="PANTHER" id="PTHR24320">
    <property type="entry name" value="RETINOL DEHYDROGENASE"/>
    <property type="match status" value="1"/>
</dbReference>
<sequence>MTSHPEFNSKTTATEAATAFGQAIKGKSVVITGVSPSGIGASTALAIASQAPAALVLASRTRTKLNTVASDIKEKYPDVIIHLVTLDLSSIESIRAAAAEIKSVIDKLDVLVNNAGLTLQTRDPVKTPGGITVDLQFFTNHVGPFLLTELLVTNILAAGSHPSGGGSRIVNVSSHGHRLSPIRFSDYALEADLYNGVPEDERPPTGLPPGFLQVTDGYYGFIGYGQSKTANILHASELKRRLGRRGSSLLALSVHPGTIDTGLSRSLDEQARNTLEGTAPAGIWKSIDEGAATTIVAAFDPKLADSGGDTTVADTLYLADCQFATEKLAAHASDEKCAQQLWEQTEKMLNVVSVL</sequence>
<accession>A0A9P9FD40</accession>
<dbReference type="AlphaFoldDB" id="A0A9P9FD40"/>